<evidence type="ECO:0000256" key="2">
    <source>
        <dbReference type="SAM" id="SignalP"/>
    </source>
</evidence>
<sequence length="349" mass="37524">MMSRSPPVQVFPLLIFAVSCIAADNPTVIPYAAASVFPLLIFAVSCIAADNPTVIPYSAASHSSSSAVSYSGGKGAYLKDGGYGYGGQSIRYNPLKEIYVKYKRYPAVGYDIDYHKVLHKGQYDLNKYYHPHFVHHGYKGLDDFKKGTAKIGKFWKKQVAKRYKPKYDLTYGKPLTLPKKVYAMTFPQYKHVGPNYKKKSGGGVGYKNIGPSAPAIHYSGGGSSAAGPPVAPYSSGGTAAAVSYGGSGNGWKELSTSDFTSGTKYDVFNGYETLAHPFVSSERKDVVLDDGYHEQQRISSDSYGGISSSGSGPAGYGGFSSRSDQQANVQRVPRGGGSFFYAPRRTATA</sequence>
<evidence type="ECO:0000256" key="1">
    <source>
        <dbReference type="SAM" id="MobiDB-lite"/>
    </source>
</evidence>
<name>A0A7R8W188_9CRUS</name>
<feature type="compositionally biased region" description="Low complexity" evidence="1">
    <location>
        <begin position="299"/>
        <end position="311"/>
    </location>
</feature>
<gene>
    <name evidence="3" type="ORF">CTOB1V02_LOCUS936</name>
</gene>
<feature type="signal peptide" evidence="2">
    <location>
        <begin position="1"/>
        <end position="22"/>
    </location>
</feature>
<dbReference type="EMBL" id="OB660126">
    <property type="protein sequence ID" value="CAD7222940.1"/>
    <property type="molecule type" value="Genomic_DNA"/>
</dbReference>
<reference evidence="3" key="1">
    <citation type="submission" date="2020-11" db="EMBL/GenBank/DDBJ databases">
        <authorList>
            <person name="Tran Van P."/>
        </authorList>
    </citation>
    <scope>NUCLEOTIDE SEQUENCE</scope>
</reference>
<feature type="chain" id="PRO_5043501441" evidence="2">
    <location>
        <begin position="23"/>
        <end position="349"/>
    </location>
</feature>
<evidence type="ECO:0000313" key="3">
    <source>
        <dbReference type="EMBL" id="CAD7222940.1"/>
    </source>
</evidence>
<protein>
    <submittedName>
        <fullName evidence="3">Uncharacterized protein</fullName>
    </submittedName>
</protein>
<proteinExistence type="predicted"/>
<dbReference type="PROSITE" id="PS51257">
    <property type="entry name" value="PROKAR_LIPOPROTEIN"/>
    <property type="match status" value="1"/>
</dbReference>
<organism evidence="3">
    <name type="scientific">Cyprideis torosa</name>
    <dbReference type="NCBI Taxonomy" id="163714"/>
    <lineage>
        <taxon>Eukaryota</taxon>
        <taxon>Metazoa</taxon>
        <taxon>Ecdysozoa</taxon>
        <taxon>Arthropoda</taxon>
        <taxon>Crustacea</taxon>
        <taxon>Oligostraca</taxon>
        <taxon>Ostracoda</taxon>
        <taxon>Podocopa</taxon>
        <taxon>Podocopida</taxon>
        <taxon>Cytherocopina</taxon>
        <taxon>Cytheroidea</taxon>
        <taxon>Cytherideidae</taxon>
        <taxon>Cyprideis</taxon>
    </lineage>
</organism>
<feature type="region of interest" description="Disordered" evidence="1">
    <location>
        <begin position="297"/>
        <end position="349"/>
    </location>
</feature>
<dbReference type="AlphaFoldDB" id="A0A7R8W188"/>
<keyword evidence="2" id="KW-0732">Signal</keyword>
<accession>A0A7R8W188</accession>